<dbReference type="Proteomes" id="UP000626109">
    <property type="component" value="Unassembled WGS sequence"/>
</dbReference>
<dbReference type="Pfam" id="PF01594">
    <property type="entry name" value="AI-2E_transport"/>
    <property type="match status" value="1"/>
</dbReference>
<comment type="similarity">
    <text evidence="2">Belongs to the autoinducer-2 exporter (AI-2E) (TC 2.A.86) family.</text>
</comment>
<keyword evidence="3 7" id="KW-0812">Transmembrane</keyword>
<evidence type="ECO:0000256" key="5">
    <source>
        <dbReference type="ARBA" id="ARBA00023136"/>
    </source>
</evidence>
<feature type="transmembrane region" description="Helical" evidence="7">
    <location>
        <begin position="253"/>
        <end position="275"/>
    </location>
</feature>
<feature type="transmembrane region" description="Helical" evidence="7">
    <location>
        <begin position="29"/>
        <end position="58"/>
    </location>
</feature>
<evidence type="ECO:0000313" key="9">
    <source>
        <dbReference type="Proteomes" id="UP000626109"/>
    </source>
</evidence>
<feature type="compositionally biased region" description="Low complexity" evidence="6">
    <location>
        <begin position="319"/>
        <end position="348"/>
    </location>
</feature>
<feature type="region of interest" description="Disordered" evidence="6">
    <location>
        <begin position="312"/>
        <end position="357"/>
    </location>
</feature>
<comment type="subcellular location">
    <subcellularLocation>
        <location evidence="1">Membrane</location>
        <topology evidence="1">Multi-pass membrane protein</topology>
    </subcellularLocation>
</comment>
<evidence type="ECO:0000256" key="2">
    <source>
        <dbReference type="ARBA" id="ARBA00009773"/>
    </source>
</evidence>
<keyword evidence="4 7" id="KW-1133">Transmembrane helix</keyword>
<feature type="transmembrane region" description="Helical" evidence="7">
    <location>
        <begin position="217"/>
        <end position="241"/>
    </location>
</feature>
<proteinExistence type="inferred from homology"/>
<comment type="caution">
    <text evidence="8">The sequence shown here is derived from an EMBL/GenBank/DDBJ whole genome shotgun (WGS) entry which is preliminary data.</text>
</comment>
<feature type="transmembrane region" description="Helical" evidence="7">
    <location>
        <begin position="107"/>
        <end position="127"/>
    </location>
</feature>
<keyword evidence="5 7" id="KW-0472">Membrane</keyword>
<feature type="transmembrane region" description="Helical" evidence="7">
    <location>
        <begin position="147"/>
        <end position="168"/>
    </location>
</feature>
<evidence type="ECO:0000256" key="1">
    <source>
        <dbReference type="ARBA" id="ARBA00004141"/>
    </source>
</evidence>
<feature type="transmembrane region" description="Helical" evidence="7">
    <location>
        <begin position="175"/>
        <end position="197"/>
    </location>
</feature>
<sequence>MPEEHGPVVDSTSWLTGVLEVDKTSSVSWAIAFVITLAIVFLGMWVFVFCICAGVNTFTANLDDYKKGVNEFVDWVAPILPKDAWDVLKKMAQSFIETSLPDLATKVASVLESVGFQALMFMIYFSFWILEPLPVSGPVAQVFKSYLLLKTFVCLLFAGSMSLLLMCLDCKLWNLFFVLTFLLNYIPEVGAILSAMLMVPAILFDGHVPIKRRIMNVAFLAIFGTLIKIITGNVIEIRLYGTKGGQFMRMHPVIILALIMLCEELMGITGMFLAVPTMAVVKYYLVSAEMPGMVVNPLLVFIEGDETGPHKNFVDRQRSTGASSRATSSGSASSLRQSQSTSHGTHGSHQLEEGLIE</sequence>
<organism evidence="8 9">
    <name type="scientific">Polarella glacialis</name>
    <name type="common">Dinoflagellate</name>
    <dbReference type="NCBI Taxonomy" id="89957"/>
    <lineage>
        <taxon>Eukaryota</taxon>
        <taxon>Sar</taxon>
        <taxon>Alveolata</taxon>
        <taxon>Dinophyceae</taxon>
        <taxon>Suessiales</taxon>
        <taxon>Suessiaceae</taxon>
        <taxon>Polarella</taxon>
    </lineage>
</organism>
<name>A0A813IGL9_POLGL</name>
<dbReference type="EMBL" id="CAJNNW010007443">
    <property type="protein sequence ID" value="CAE8649258.1"/>
    <property type="molecule type" value="Genomic_DNA"/>
</dbReference>
<dbReference type="GO" id="GO:0016020">
    <property type="term" value="C:membrane"/>
    <property type="evidence" value="ECO:0007669"/>
    <property type="project" value="UniProtKB-SubCell"/>
</dbReference>
<evidence type="ECO:0000256" key="4">
    <source>
        <dbReference type="ARBA" id="ARBA00022989"/>
    </source>
</evidence>
<accession>A0A813IGL9</accession>
<feature type="non-terminal residue" evidence="8">
    <location>
        <position position="357"/>
    </location>
</feature>
<reference evidence="8" key="1">
    <citation type="submission" date="2021-02" db="EMBL/GenBank/DDBJ databases">
        <authorList>
            <person name="Dougan E. K."/>
            <person name="Rhodes N."/>
            <person name="Thang M."/>
            <person name="Chan C."/>
        </authorList>
    </citation>
    <scope>NUCLEOTIDE SEQUENCE</scope>
</reference>
<evidence type="ECO:0000313" key="8">
    <source>
        <dbReference type="EMBL" id="CAE8649258.1"/>
    </source>
</evidence>
<evidence type="ECO:0000256" key="6">
    <source>
        <dbReference type="SAM" id="MobiDB-lite"/>
    </source>
</evidence>
<dbReference type="InterPro" id="IPR002549">
    <property type="entry name" value="AI-2E-like"/>
</dbReference>
<evidence type="ECO:0000256" key="3">
    <source>
        <dbReference type="ARBA" id="ARBA00022692"/>
    </source>
</evidence>
<protein>
    <submittedName>
        <fullName evidence="8">Uncharacterized protein</fullName>
    </submittedName>
</protein>
<evidence type="ECO:0000256" key="7">
    <source>
        <dbReference type="SAM" id="Phobius"/>
    </source>
</evidence>
<dbReference type="AlphaFoldDB" id="A0A813IGL9"/>
<gene>
    <name evidence="8" type="ORF">PGLA2088_LOCUS7264</name>
</gene>